<organism evidence="2 3">
    <name type="scientific">Pollutimonas bauzanensis</name>
    <dbReference type="NCBI Taxonomy" id="658167"/>
    <lineage>
        <taxon>Bacteria</taxon>
        <taxon>Pseudomonadati</taxon>
        <taxon>Pseudomonadota</taxon>
        <taxon>Betaproteobacteria</taxon>
        <taxon>Burkholderiales</taxon>
        <taxon>Alcaligenaceae</taxon>
        <taxon>Pollutimonas</taxon>
    </lineage>
</organism>
<dbReference type="AlphaFoldDB" id="A0A1M5Z5R0"/>
<protein>
    <submittedName>
        <fullName evidence="2">Uncharacterized protein</fullName>
    </submittedName>
</protein>
<evidence type="ECO:0000313" key="2">
    <source>
        <dbReference type="EMBL" id="SHI19615.1"/>
    </source>
</evidence>
<dbReference type="EMBL" id="FQXE01000012">
    <property type="protein sequence ID" value="SHI19615.1"/>
    <property type="molecule type" value="Genomic_DNA"/>
</dbReference>
<keyword evidence="1" id="KW-1133">Transmembrane helix</keyword>
<keyword evidence="3" id="KW-1185">Reference proteome</keyword>
<dbReference type="RefSeq" id="WP_178372349.1">
    <property type="nucleotide sequence ID" value="NZ_FQXE01000012.1"/>
</dbReference>
<keyword evidence="1" id="KW-0472">Membrane</keyword>
<evidence type="ECO:0000313" key="3">
    <source>
        <dbReference type="Proteomes" id="UP000184226"/>
    </source>
</evidence>
<gene>
    <name evidence="2" type="ORF">SAMN04488135_112136</name>
</gene>
<accession>A0A1M5Z5R0</accession>
<evidence type="ECO:0000256" key="1">
    <source>
        <dbReference type="SAM" id="Phobius"/>
    </source>
</evidence>
<feature type="transmembrane region" description="Helical" evidence="1">
    <location>
        <begin position="27"/>
        <end position="54"/>
    </location>
</feature>
<dbReference type="STRING" id="658167.SAMN04488135_112136"/>
<dbReference type="Proteomes" id="UP000184226">
    <property type="component" value="Unassembled WGS sequence"/>
</dbReference>
<reference evidence="2 3" key="1">
    <citation type="submission" date="2016-11" db="EMBL/GenBank/DDBJ databases">
        <authorList>
            <person name="Jaros S."/>
            <person name="Januszkiewicz K."/>
            <person name="Wedrychowicz H."/>
        </authorList>
    </citation>
    <scope>NUCLEOTIDE SEQUENCE [LARGE SCALE GENOMIC DNA]</scope>
    <source>
        <strain evidence="2 3">CGMCC 1.10190</strain>
    </source>
</reference>
<sequence length="56" mass="6266">MPTPDHDDLNDLDAPIPWMQQLLDSPFILLALGVAIPMIVYNLWGVVEIVLLPLTQ</sequence>
<name>A0A1M5Z5R0_9BURK</name>
<proteinExistence type="predicted"/>
<keyword evidence="1" id="KW-0812">Transmembrane</keyword>